<evidence type="ECO:0000313" key="3">
    <source>
        <dbReference type="EMBL" id="SPQ95965.1"/>
    </source>
</evidence>
<geneLocation type="mitochondrion" evidence="3"/>
<sequence>MHEGTLAAQAGSQLFGAAIHELGMRRACIVVAVGVFFSTGLWIMDSAQRCMDLELMIYGLICGTCGLLLALLSFTSLFYNAYILRFVDDVKVTDVESAGATEQAQSERDARVKRRRELLKTNSIMPPLLTVFAGAYLAILRSAKGIIQDVGFMFGKVLLIAGICCWGFLFFSLRFFW</sequence>
<feature type="transmembrane region" description="Helical" evidence="1">
    <location>
        <begin position="24"/>
        <end position="43"/>
    </location>
</feature>
<keyword evidence="3" id="KW-0496">Mitochondrion</keyword>
<keyword evidence="4" id="KW-1185">Reference proteome</keyword>
<name>A0A0G4IWS4_PLABS</name>
<evidence type="ECO:0000256" key="1">
    <source>
        <dbReference type="SAM" id="Phobius"/>
    </source>
</evidence>
<dbReference type="EMBL" id="CDSF01000091">
    <property type="protein sequence ID" value="CEO99536.1"/>
    <property type="molecule type" value="Genomic_DNA"/>
</dbReference>
<dbReference type="EMBL" id="OVEO01000005">
    <property type="protein sequence ID" value="SPQ95965.1"/>
    <property type="molecule type" value="Genomic_DNA"/>
</dbReference>
<reference evidence="3 5" key="2">
    <citation type="submission" date="2018-03" db="EMBL/GenBank/DDBJ databases">
        <authorList>
            <person name="Fogelqvist J."/>
        </authorList>
    </citation>
    <scope>NUCLEOTIDE SEQUENCE [LARGE SCALE GENOMIC DNA]</scope>
</reference>
<dbReference type="Proteomes" id="UP000290189">
    <property type="component" value="Unassembled WGS sequence"/>
</dbReference>
<feature type="transmembrane region" description="Helical" evidence="1">
    <location>
        <begin position="55"/>
        <end position="79"/>
    </location>
</feature>
<feature type="transmembrane region" description="Helical" evidence="1">
    <location>
        <begin position="152"/>
        <end position="176"/>
    </location>
</feature>
<feature type="transmembrane region" description="Helical" evidence="1">
    <location>
        <begin position="124"/>
        <end position="140"/>
    </location>
</feature>
<keyword evidence="1" id="KW-0812">Transmembrane</keyword>
<dbReference type="Proteomes" id="UP000039324">
    <property type="component" value="Unassembled WGS sequence"/>
</dbReference>
<evidence type="ECO:0000313" key="2">
    <source>
        <dbReference type="EMBL" id="CEO99536.1"/>
    </source>
</evidence>
<keyword evidence="1" id="KW-0472">Membrane</keyword>
<accession>A0A0G4IWS4</accession>
<reference evidence="2 4" key="1">
    <citation type="submission" date="2015-02" db="EMBL/GenBank/DDBJ databases">
        <authorList>
            <person name="Chooi Y.-H."/>
        </authorList>
    </citation>
    <scope>NUCLEOTIDE SEQUENCE [LARGE SCALE GENOMIC DNA]</scope>
    <source>
        <strain evidence="2">E3</strain>
    </source>
</reference>
<organism evidence="2 4">
    <name type="scientific">Plasmodiophora brassicae</name>
    <name type="common">Clubroot disease agent</name>
    <dbReference type="NCBI Taxonomy" id="37360"/>
    <lineage>
        <taxon>Eukaryota</taxon>
        <taxon>Sar</taxon>
        <taxon>Rhizaria</taxon>
        <taxon>Endomyxa</taxon>
        <taxon>Phytomyxea</taxon>
        <taxon>Plasmodiophorida</taxon>
        <taxon>Plasmodiophoridae</taxon>
        <taxon>Plasmodiophora</taxon>
    </lineage>
</organism>
<dbReference type="AlphaFoldDB" id="A0A0G4IWS4"/>
<gene>
    <name evidence="2" type="ORF">PBRA_007269</name>
    <name evidence="3" type="ORF">PLBR_LOCUS3180</name>
</gene>
<protein>
    <submittedName>
        <fullName evidence="2">Uncharacterized protein</fullName>
    </submittedName>
</protein>
<evidence type="ECO:0000313" key="5">
    <source>
        <dbReference type="Proteomes" id="UP000290189"/>
    </source>
</evidence>
<evidence type="ECO:0000313" key="4">
    <source>
        <dbReference type="Proteomes" id="UP000039324"/>
    </source>
</evidence>
<keyword evidence="1" id="KW-1133">Transmembrane helix</keyword>
<proteinExistence type="predicted"/>